<accession>A0A6A6G9P4</accession>
<dbReference type="Proteomes" id="UP000799538">
    <property type="component" value="Unassembled WGS sequence"/>
</dbReference>
<proteinExistence type="predicted"/>
<keyword evidence="2" id="KW-1185">Reference proteome</keyword>
<evidence type="ECO:0000313" key="1">
    <source>
        <dbReference type="EMBL" id="KAF2222461.1"/>
    </source>
</evidence>
<dbReference type="AlphaFoldDB" id="A0A6A6G9P4"/>
<reference evidence="2" key="1">
    <citation type="journal article" date="2020" name="Stud. Mycol.">
        <title>101 Dothideomycetes genomes: A test case for predicting lifestyles and emergence of pathogens.</title>
        <authorList>
            <person name="Haridas S."/>
            <person name="Albert R."/>
            <person name="Binder M."/>
            <person name="Bloem J."/>
            <person name="LaButti K."/>
            <person name="Salamov A."/>
            <person name="Andreopoulos B."/>
            <person name="Baker S."/>
            <person name="Barry K."/>
            <person name="Bills G."/>
            <person name="Bluhm B."/>
            <person name="Cannon C."/>
            <person name="Castanera R."/>
            <person name="Culley D."/>
            <person name="Daum C."/>
            <person name="Ezra D."/>
            <person name="Gonzalez J."/>
            <person name="Henrissat B."/>
            <person name="Kuo A."/>
            <person name="Liang C."/>
            <person name="Lipzen A."/>
            <person name="Lutzoni F."/>
            <person name="Magnuson J."/>
            <person name="Mondo S."/>
            <person name="Nolan M."/>
            <person name="Ohm R."/>
            <person name="Pangilinan J."/>
            <person name="Park H.-J."/>
            <person name="Ramirez L."/>
            <person name="Alfaro M."/>
            <person name="Sun H."/>
            <person name="Tritt A."/>
            <person name="Yoshinaga Y."/>
            <person name="Zwiers L.-H."/>
            <person name="Turgeon B."/>
            <person name="Goodwin S."/>
            <person name="Spatafora J."/>
            <person name="Crous P."/>
            <person name="Grigoriev I."/>
        </authorList>
    </citation>
    <scope>NUCLEOTIDE SEQUENCE [LARGE SCALE GENOMIC DNA]</scope>
    <source>
        <strain evidence="2">CECT 20119</strain>
    </source>
</reference>
<evidence type="ECO:0000313" key="2">
    <source>
        <dbReference type="Proteomes" id="UP000799538"/>
    </source>
</evidence>
<organism evidence="1 2">
    <name type="scientific">Elsinoe ampelina</name>
    <dbReference type="NCBI Taxonomy" id="302913"/>
    <lineage>
        <taxon>Eukaryota</taxon>
        <taxon>Fungi</taxon>
        <taxon>Dikarya</taxon>
        <taxon>Ascomycota</taxon>
        <taxon>Pezizomycotina</taxon>
        <taxon>Dothideomycetes</taxon>
        <taxon>Dothideomycetidae</taxon>
        <taxon>Myriangiales</taxon>
        <taxon>Elsinoaceae</taxon>
        <taxon>Elsinoe</taxon>
    </lineage>
</organism>
<name>A0A6A6G9P4_9PEZI</name>
<protein>
    <submittedName>
        <fullName evidence="1">Uncharacterized protein</fullName>
    </submittedName>
</protein>
<sequence length="333" mass="37854">MMSSVNPSSWVIPVDFFELLIRTTAYIPLLRAWPTARVCLVRKGLSPELIAMIEKEGMASELCRNFWEKTTSCYRGVCKVEHHSEIMTSLEPETPIDILFSGGALDPRMVRNDVASSVPGPPGQAEIKERQLIITRHNQQRDRTFREVAATSGHTQVHDAITKVLRCRFGLDMIVINSQMDPILYNYFLGSPPTSWGPNAVSFPYYPICFLSNRPHPNGYIPTSVARSFPQGGPLVPCPDNIRGRFELAMKELGLKIWIHPALVTGNYKPWDHQPAGLLAFPRIPTFAMLRHVLPVPQWYKDHVKSQCEDIHKKIKERTEHLEKAPLPWAVLW</sequence>
<dbReference type="EMBL" id="ML992508">
    <property type="protein sequence ID" value="KAF2222461.1"/>
    <property type="molecule type" value="Genomic_DNA"/>
</dbReference>
<gene>
    <name evidence="1" type="ORF">BDZ85DRAFT_128404</name>
</gene>